<dbReference type="OrthoDB" id="340681at2759"/>
<feature type="compositionally biased region" description="Basic and acidic residues" evidence="1">
    <location>
        <begin position="34"/>
        <end position="62"/>
    </location>
</feature>
<organism evidence="2 3">
    <name type="scientific">Saccharomycodes ludwigii</name>
    <dbReference type="NCBI Taxonomy" id="36035"/>
    <lineage>
        <taxon>Eukaryota</taxon>
        <taxon>Fungi</taxon>
        <taxon>Dikarya</taxon>
        <taxon>Ascomycota</taxon>
        <taxon>Saccharomycotina</taxon>
        <taxon>Saccharomycetes</taxon>
        <taxon>Saccharomycodales</taxon>
        <taxon>Saccharomycodaceae</taxon>
        <taxon>Saccharomycodes</taxon>
    </lineage>
</organism>
<dbReference type="InterPro" id="IPR006886">
    <property type="entry name" value="RNA_pol_III_Rpc5"/>
</dbReference>
<keyword evidence="3" id="KW-1185">Reference proteome</keyword>
<evidence type="ECO:0008006" key="4">
    <source>
        <dbReference type="Google" id="ProtNLM"/>
    </source>
</evidence>
<dbReference type="PANTHER" id="PTHR12069">
    <property type="entry name" value="DNA-DIRECTED RNA POLYMERASES III 80 KDA POLYPEPTIDE RNA POLYMERASE III SUBUNIT 5"/>
    <property type="match status" value="1"/>
</dbReference>
<name>A0A376B553_9ASCO</name>
<gene>
    <name evidence="2" type="ORF">SCODWIG_01513</name>
</gene>
<dbReference type="GO" id="GO:0005666">
    <property type="term" value="C:RNA polymerase III complex"/>
    <property type="evidence" value="ECO:0007669"/>
    <property type="project" value="TreeGrafter"/>
</dbReference>
<dbReference type="AlphaFoldDB" id="A0A376B553"/>
<evidence type="ECO:0000256" key="1">
    <source>
        <dbReference type="SAM" id="MobiDB-lite"/>
    </source>
</evidence>
<dbReference type="PANTHER" id="PTHR12069:SF0">
    <property type="entry name" value="DNA-DIRECTED RNA POLYMERASE III SUBUNIT RPC5"/>
    <property type="match status" value="1"/>
</dbReference>
<sequence>MNIDQSNVVVKEEEDQNNPIDINLLKEEQEYQVDDDNKMHIDSDKGEQEYQVDDDTKMHIDSDKEDDDDEIIKEIPINLTSAPYPVNVLQYPNKPKRSLDKNRALPHPYISQVNYKEKSKLWELEIPLNEQLFYDKEGAEEKWPSEDIKKQFLRGVCVDETDQFVGVYANDQIYLVPVQGYAQLRPCFKHIDESTKNISEGNNVTGRSITSGSITTTSDNNSKNSNNANRATMVTMSVKSTSEANKNRLGGALAAHKIEEEEEIKILDWVDQTFGDFKNSIINQEAHRNLDLKLKEGSDLAKIFE</sequence>
<feature type="region of interest" description="Disordered" evidence="1">
    <location>
        <begin position="34"/>
        <end position="66"/>
    </location>
</feature>
<evidence type="ECO:0000313" key="3">
    <source>
        <dbReference type="Proteomes" id="UP000262825"/>
    </source>
</evidence>
<reference evidence="3" key="1">
    <citation type="submission" date="2018-06" db="EMBL/GenBank/DDBJ databases">
        <authorList>
            <person name="Guldener U."/>
        </authorList>
    </citation>
    <scope>NUCLEOTIDE SEQUENCE [LARGE SCALE GENOMIC DNA]</scope>
    <source>
        <strain evidence="3">UTAD17</strain>
    </source>
</reference>
<evidence type="ECO:0000313" key="2">
    <source>
        <dbReference type="EMBL" id="SSD59752.1"/>
    </source>
</evidence>
<dbReference type="GO" id="GO:0042797">
    <property type="term" value="P:tRNA transcription by RNA polymerase III"/>
    <property type="evidence" value="ECO:0007669"/>
    <property type="project" value="TreeGrafter"/>
</dbReference>
<proteinExistence type="predicted"/>
<dbReference type="Pfam" id="PF04801">
    <property type="entry name" value="RPC5"/>
    <property type="match status" value="1"/>
</dbReference>
<accession>A0A376B553</accession>
<dbReference type="EMBL" id="UFAJ01000197">
    <property type="protein sequence ID" value="SSD59752.1"/>
    <property type="molecule type" value="Genomic_DNA"/>
</dbReference>
<dbReference type="VEuPathDB" id="FungiDB:SCODWIG_01513"/>
<protein>
    <recommendedName>
        <fullName evidence="4">DNA-directed RNA polymerase III subunit RPC5</fullName>
    </recommendedName>
</protein>
<dbReference type="Proteomes" id="UP000262825">
    <property type="component" value="Unassembled WGS sequence"/>
</dbReference>